<dbReference type="EMBL" id="AZBU02000001">
    <property type="protein sequence ID" value="TMS36145.1"/>
    <property type="molecule type" value="Genomic_DNA"/>
</dbReference>
<name>A0A4U8UTZ4_STECR</name>
<evidence type="ECO:0000313" key="2">
    <source>
        <dbReference type="EMBL" id="TMS36145.1"/>
    </source>
</evidence>
<keyword evidence="3" id="KW-1185">Reference proteome</keyword>
<dbReference type="AlphaFoldDB" id="A0A4U8UTZ4"/>
<evidence type="ECO:0000256" key="1">
    <source>
        <dbReference type="SAM" id="MobiDB-lite"/>
    </source>
</evidence>
<reference evidence="2 3" key="1">
    <citation type="journal article" date="2015" name="Genome Biol.">
        <title>Comparative genomics of Steinernema reveals deeply conserved gene regulatory networks.</title>
        <authorList>
            <person name="Dillman A.R."/>
            <person name="Macchietto M."/>
            <person name="Porter C.F."/>
            <person name="Rogers A."/>
            <person name="Williams B."/>
            <person name="Antoshechkin I."/>
            <person name="Lee M.M."/>
            <person name="Goodwin Z."/>
            <person name="Lu X."/>
            <person name="Lewis E.E."/>
            <person name="Goodrich-Blair H."/>
            <person name="Stock S.P."/>
            <person name="Adams B.J."/>
            <person name="Sternberg P.W."/>
            <person name="Mortazavi A."/>
        </authorList>
    </citation>
    <scope>NUCLEOTIDE SEQUENCE [LARGE SCALE GENOMIC DNA]</scope>
    <source>
        <strain evidence="2 3">ALL</strain>
    </source>
</reference>
<feature type="region of interest" description="Disordered" evidence="1">
    <location>
        <begin position="22"/>
        <end position="59"/>
    </location>
</feature>
<reference evidence="2 3" key="2">
    <citation type="journal article" date="2019" name="G3 (Bethesda)">
        <title>Hybrid Assembly of the Genome of the Entomopathogenic Nematode Steinernema carpocapsae Identifies the X-Chromosome.</title>
        <authorList>
            <person name="Serra L."/>
            <person name="Macchietto M."/>
            <person name="Macias-Munoz A."/>
            <person name="McGill C.J."/>
            <person name="Rodriguez I.M."/>
            <person name="Rodriguez B."/>
            <person name="Murad R."/>
            <person name="Mortazavi A."/>
        </authorList>
    </citation>
    <scope>NUCLEOTIDE SEQUENCE [LARGE SCALE GENOMIC DNA]</scope>
    <source>
        <strain evidence="2 3">ALL</strain>
    </source>
</reference>
<dbReference type="OrthoDB" id="3137333at2759"/>
<organism evidence="2 3">
    <name type="scientific">Steinernema carpocapsae</name>
    <name type="common">Entomopathogenic nematode</name>
    <dbReference type="NCBI Taxonomy" id="34508"/>
    <lineage>
        <taxon>Eukaryota</taxon>
        <taxon>Metazoa</taxon>
        <taxon>Ecdysozoa</taxon>
        <taxon>Nematoda</taxon>
        <taxon>Chromadorea</taxon>
        <taxon>Rhabditida</taxon>
        <taxon>Tylenchina</taxon>
        <taxon>Panagrolaimomorpha</taxon>
        <taxon>Strongyloidoidea</taxon>
        <taxon>Steinernematidae</taxon>
        <taxon>Steinernema</taxon>
    </lineage>
</organism>
<sequence>MHPFSLERVLNQPQWTSPTESLLDIPVQTPPAASDQSTASNGISLTSLGSTVSNGDSLPSGRYPALVEKHFNNYFFNQTTFPWNTNGI</sequence>
<evidence type="ECO:0000313" key="3">
    <source>
        <dbReference type="Proteomes" id="UP000298663"/>
    </source>
</evidence>
<comment type="caution">
    <text evidence="2">The sequence shown here is derived from an EMBL/GenBank/DDBJ whole genome shotgun (WGS) entry which is preliminary data.</text>
</comment>
<proteinExistence type="predicted"/>
<accession>A0A4U8UTZ4</accession>
<protein>
    <submittedName>
        <fullName evidence="2">Uncharacterized protein</fullName>
    </submittedName>
</protein>
<dbReference type="Proteomes" id="UP000298663">
    <property type="component" value="Chromosome X"/>
</dbReference>
<feature type="compositionally biased region" description="Polar residues" evidence="1">
    <location>
        <begin position="34"/>
        <end position="57"/>
    </location>
</feature>
<dbReference type="EMBL" id="CM016762">
    <property type="protein sequence ID" value="TMS36145.1"/>
    <property type="molecule type" value="Genomic_DNA"/>
</dbReference>
<gene>
    <name evidence="2" type="ORF">L596_003388</name>
</gene>